<dbReference type="InterPro" id="IPR000198">
    <property type="entry name" value="RhoGAP_dom"/>
</dbReference>
<evidence type="ECO:0000313" key="4">
    <source>
        <dbReference type="Proteomes" id="UP000188320"/>
    </source>
</evidence>
<gene>
    <name evidence="3" type="ORF">AX774_g7882</name>
</gene>
<keyword evidence="4" id="KW-1185">Reference proteome</keyword>
<feature type="domain" description="Rho-GAP" evidence="2">
    <location>
        <begin position="1"/>
        <end position="156"/>
    </location>
</feature>
<reference evidence="4" key="1">
    <citation type="submission" date="2017-01" db="EMBL/GenBank/DDBJ databases">
        <authorList>
            <person name="Wang Y."/>
            <person name="White M."/>
            <person name="Kvist S."/>
            <person name="Moncalvo J.-M."/>
        </authorList>
    </citation>
    <scope>NUCLEOTIDE SEQUENCE [LARGE SCALE GENOMIC DNA]</scope>
    <source>
        <strain evidence="4">COL-18-3</strain>
    </source>
</reference>
<dbReference type="SUPFAM" id="SSF48350">
    <property type="entry name" value="GTPase activation domain, GAP"/>
    <property type="match status" value="1"/>
</dbReference>
<comment type="caution">
    <text evidence="3">The sequence shown here is derived from an EMBL/GenBank/DDBJ whole genome shotgun (WGS) entry which is preliminary data.</text>
</comment>
<proteinExistence type="predicted"/>
<name>A0A1R1PCN9_ZANCU</name>
<sequence length="337" mass="37091">MADKDYAGVNLSSENPVQVAALMKKFCREIPDPLVPFRSRRLFLAILAIPEHLWLEAFQCAILLLPSPNRDMLNVLLTFLRWVSQFSYINETSGSKMDSKNLAVVITPNILYADVKEPTSVDNNANSLKYDLKDDTFSYSATAVINYIIDKTPEAWQLPRSLVMFLQTYMKQLLPTIRLNSDAAGSAGAPYSTTIEFDTKDLYKKCEAVGLLVVPSPSNLDYASNTSNISSNTSSNLDPDQLLSQIQLQSSSFTTSDLSTNPIFSGLESQSTSLTNPSITTNNTAYINNTTTTNTTSISNTSNSNININNIPNTTAINNTPPTIIDIDMITKKPCLL</sequence>
<dbReference type="GO" id="GO:0005096">
    <property type="term" value="F:GTPase activator activity"/>
    <property type="evidence" value="ECO:0007669"/>
    <property type="project" value="UniProtKB-KW"/>
</dbReference>
<organism evidence="3 4">
    <name type="scientific">Zancudomyces culisetae</name>
    <name type="common">Gut fungus</name>
    <name type="synonym">Smittium culisetae</name>
    <dbReference type="NCBI Taxonomy" id="1213189"/>
    <lineage>
        <taxon>Eukaryota</taxon>
        <taxon>Fungi</taxon>
        <taxon>Fungi incertae sedis</taxon>
        <taxon>Zoopagomycota</taxon>
        <taxon>Kickxellomycotina</taxon>
        <taxon>Harpellomycetes</taxon>
        <taxon>Harpellales</taxon>
        <taxon>Legeriomycetaceae</taxon>
        <taxon>Zancudomyces</taxon>
    </lineage>
</organism>
<dbReference type="Proteomes" id="UP000188320">
    <property type="component" value="Unassembled WGS sequence"/>
</dbReference>
<dbReference type="InterPro" id="IPR008936">
    <property type="entry name" value="Rho_GTPase_activation_prot"/>
</dbReference>
<dbReference type="GO" id="GO:0007165">
    <property type="term" value="P:signal transduction"/>
    <property type="evidence" value="ECO:0007669"/>
    <property type="project" value="InterPro"/>
</dbReference>
<dbReference type="SMART" id="SM00324">
    <property type="entry name" value="RhoGAP"/>
    <property type="match status" value="1"/>
</dbReference>
<evidence type="ECO:0000259" key="2">
    <source>
        <dbReference type="PROSITE" id="PS50238"/>
    </source>
</evidence>
<dbReference type="InterPro" id="IPR037863">
    <property type="entry name" value="RHOGAP6/36"/>
</dbReference>
<accession>A0A1R1PCN9</accession>
<dbReference type="PANTHER" id="PTHR12635:SF7">
    <property type="entry name" value="RHO GTPASE ACTIVATING PROTEIN 6-RELATED"/>
    <property type="match status" value="1"/>
</dbReference>
<dbReference type="OrthoDB" id="20689at2759"/>
<keyword evidence="1" id="KW-0343">GTPase activation</keyword>
<dbReference type="Pfam" id="PF00620">
    <property type="entry name" value="RhoGAP"/>
    <property type="match status" value="1"/>
</dbReference>
<dbReference type="Gene3D" id="1.10.555.10">
    <property type="entry name" value="Rho GTPase activation protein"/>
    <property type="match status" value="1"/>
</dbReference>
<evidence type="ECO:0000256" key="1">
    <source>
        <dbReference type="ARBA" id="ARBA00022468"/>
    </source>
</evidence>
<evidence type="ECO:0000313" key="3">
    <source>
        <dbReference type="EMBL" id="OMH78713.1"/>
    </source>
</evidence>
<dbReference type="PROSITE" id="PS50238">
    <property type="entry name" value="RHOGAP"/>
    <property type="match status" value="1"/>
</dbReference>
<dbReference type="EMBL" id="LSSK01001835">
    <property type="protein sequence ID" value="OMH78713.1"/>
    <property type="molecule type" value="Genomic_DNA"/>
</dbReference>
<dbReference type="PANTHER" id="PTHR12635">
    <property type="entry name" value="RHO-GTPASE-ACTIVATING PROTEIN 6 FAMILY MEMBER"/>
    <property type="match status" value="1"/>
</dbReference>
<protein>
    <submittedName>
        <fullName evidence="3">Rho-type GTPase-activating protein 1</fullName>
    </submittedName>
</protein>
<dbReference type="AlphaFoldDB" id="A0A1R1PCN9"/>